<name>A0A9N9LCM3_9HELO</name>
<evidence type="ECO:0000256" key="1">
    <source>
        <dbReference type="ARBA" id="ARBA00035112"/>
    </source>
</evidence>
<protein>
    <submittedName>
        <fullName evidence="2">Uncharacterized protein</fullName>
    </submittedName>
</protein>
<dbReference type="GO" id="GO:0043386">
    <property type="term" value="P:mycotoxin biosynthetic process"/>
    <property type="evidence" value="ECO:0007669"/>
    <property type="project" value="InterPro"/>
</dbReference>
<comment type="caution">
    <text evidence="2">The sequence shown here is derived from an EMBL/GenBank/DDBJ whole genome shotgun (WGS) entry which is preliminary data.</text>
</comment>
<proteinExistence type="inferred from homology"/>
<dbReference type="PANTHER" id="PTHR33365:SF6">
    <property type="entry name" value="OXIDASE USTYA"/>
    <property type="match status" value="1"/>
</dbReference>
<dbReference type="InterPro" id="IPR021765">
    <property type="entry name" value="UstYa-like"/>
</dbReference>
<dbReference type="EMBL" id="CAJVRM010000057">
    <property type="protein sequence ID" value="CAG8972830.1"/>
    <property type="molecule type" value="Genomic_DNA"/>
</dbReference>
<evidence type="ECO:0000313" key="3">
    <source>
        <dbReference type="Proteomes" id="UP000701801"/>
    </source>
</evidence>
<organism evidence="2 3">
    <name type="scientific">Hymenoscyphus albidus</name>
    <dbReference type="NCBI Taxonomy" id="595503"/>
    <lineage>
        <taxon>Eukaryota</taxon>
        <taxon>Fungi</taxon>
        <taxon>Dikarya</taxon>
        <taxon>Ascomycota</taxon>
        <taxon>Pezizomycotina</taxon>
        <taxon>Leotiomycetes</taxon>
        <taxon>Helotiales</taxon>
        <taxon>Helotiaceae</taxon>
        <taxon>Hymenoscyphus</taxon>
    </lineage>
</organism>
<accession>A0A9N9LCM3</accession>
<dbReference type="PANTHER" id="PTHR33365">
    <property type="entry name" value="YALI0B05434P"/>
    <property type="match status" value="1"/>
</dbReference>
<evidence type="ECO:0000313" key="2">
    <source>
        <dbReference type="EMBL" id="CAG8972830.1"/>
    </source>
</evidence>
<dbReference type="Proteomes" id="UP000701801">
    <property type="component" value="Unassembled WGS sequence"/>
</dbReference>
<reference evidence="2" key="1">
    <citation type="submission" date="2021-07" db="EMBL/GenBank/DDBJ databases">
        <authorList>
            <person name="Durling M."/>
        </authorList>
    </citation>
    <scope>NUCLEOTIDE SEQUENCE</scope>
</reference>
<sequence length="282" mass="32286">MDTKYESALLLDEEPELFSIQAKAGNTRKSRCNLCGVLLAISLALNIFQGIGVLDFTNISTGQANDLRTKYTGLKQDEIQHLWTHEDPYTSQNATERHQNWDSINIDRGLIALPTLFASEKGIPIGSTFPWNHNKSLYLINAYHGLHCLKNIYQAFMEYQEGRPQSFEGGHIIHCLDQLRLDILCNADDTPRTTTPDMTPVTAKGQIRSCRNWDALVKWVDSYPSCYRYGNAKVDDLKPSQLSRMRFCPEGSEELQKVRTYFGEGQDWKPADEKKWSWLDEM</sequence>
<dbReference type="Pfam" id="PF11807">
    <property type="entry name" value="UstYa"/>
    <property type="match status" value="1"/>
</dbReference>
<dbReference type="AlphaFoldDB" id="A0A9N9LCM3"/>
<gene>
    <name evidence="2" type="ORF">HYALB_00001249</name>
</gene>
<comment type="similarity">
    <text evidence="1">Belongs to the ustYa family.</text>
</comment>
<keyword evidence="3" id="KW-1185">Reference proteome</keyword>
<dbReference type="OrthoDB" id="3687641at2759"/>